<evidence type="ECO:0000256" key="3">
    <source>
        <dbReference type="ARBA" id="ARBA00023125"/>
    </source>
</evidence>
<evidence type="ECO:0000313" key="6">
    <source>
        <dbReference type="EMBL" id="KRL69341.1"/>
    </source>
</evidence>
<dbReference type="Gene3D" id="3.40.50.1360">
    <property type="match status" value="1"/>
</dbReference>
<dbReference type="Pfam" id="PF04198">
    <property type="entry name" value="Sugar-bind"/>
    <property type="match status" value="1"/>
</dbReference>
<dbReference type="InterPro" id="IPR051054">
    <property type="entry name" value="SorC_transcr_regulators"/>
</dbReference>
<dbReference type="InterPro" id="IPR037171">
    <property type="entry name" value="NagB/RpiA_transferase-like"/>
</dbReference>
<dbReference type="EMBL" id="AZEY01000012">
    <property type="protein sequence ID" value="KRL69341.1"/>
    <property type="molecule type" value="Genomic_DNA"/>
</dbReference>
<dbReference type="PATRIC" id="fig|1423739.3.peg.1365"/>
<evidence type="ECO:0000256" key="2">
    <source>
        <dbReference type="ARBA" id="ARBA00023015"/>
    </source>
</evidence>
<reference evidence="6 7" key="1">
    <citation type="journal article" date="2015" name="Genome Announc.">
        <title>Expanding the biotechnology potential of lactobacilli through comparative genomics of 213 strains and associated genera.</title>
        <authorList>
            <person name="Sun Z."/>
            <person name="Harris H.M."/>
            <person name="McCann A."/>
            <person name="Guo C."/>
            <person name="Argimon S."/>
            <person name="Zhang W."/>
            <person name="Yang X."/>
            <person name="Jeffery I.B."/>
            <person name="Cooney J.C."/>
            <person name="Kagawa T.F."/>
            <person name="Liu W."/>
            <person name="Song Y."/>
            <person name="Salvetti E."/>
            <person name="Wrobel A."/>
            <person name="Rasinkangas P."/>
            <person name="Parkhill J."/>
            <person name="Rea M.C."/>
            <person name="O'Sullivan O."/>
            <person name="Ritari J."/>
            <person name="Douillard F.P."/>
            <person name="Paul Ross R."/>
            <person name="Yang R."/>
            <person name="Briner A.E."/>
            <person name="Felis G.E."/>
            <person name="de Vos W.M."/>
            <person name="Barrangou R."/>
            <person name="Klaenhammer T.R."/>
            <person name="Caufield P.W."/>
            <person name="Cui Y."/>
            <person name="Zhang H."/>
            <person name="O'Toole P.W."/>
        </authorList>
    </citation>
    <scope>NUCLEOTIDE SEQUENCE [LARGE SCALE GENOMIC DNA]</scope>
    <source>
        <strain evidence="6 7">DSM 14421</strain>
    </source>
</reference>
<comment type="similarity">
    <text evidence="1">Belongs to the SorC transcriptional regulatory family.</text>
</comment>
<feature type="domain" description="Sugar-binding" evidence="5">
    <location>
        <begin position="17"/>
        <end position="270"/>
    </location>
</feature>
<dbReference type="GO" id="GO:0030246">
    <property type="term" value="F:carbohydrate binding"/>
    <property type="evidence" value="ECO:0007669"/>
    <property type="project" value="InterPro"/>
</dbReference>
<keyword evidence="3" id="KW-0238">DNA-binding</keyword>
<keyword evidence="2" id="KW-0805">Transcription regulation</keyword>
<dbReference type="InterPro" id="IPR007324">
    <property type="entry name" value="Sugar-bd_dom_put"/>
</dbReference>
<gene>
    <name evidence="6" type="ORF">FC85_GL001305</name>
</gene>
<name>A0A0R1SIY4_9LACO</name>
<accession>A0A0R1SIY4</accession>
<evidence type="ECO:0000256" key="4">
    <source>
        <dbReference type="ARBA" id="ARBA00023163"/>
    </source>
</evidence>
<protein>
    <submittedName>
        <fullName evidence="6">DeoR family transcriptional regulator</fullName>
    </submittedName>
</protein>
<evidence type="ECO:0000256" key="1">
    <source>
        <dbReference type="ARBA" id="ARBA00010466"/>
    </source>
</evidence>
<dbReference type="PANTHER" id="PTHR34294">
    <property type="entry name" value="TRANSCRIPTIONAL REGULATOR-RELATED"/>
    <property type="match status" value="1"/>
</dbReference>
<dbReference type="RefSeq" id="WP_057863677.1">
    <property type="nucleotide sequence ID" value="NZ_AZEY01000012.1"/>
</dbReference>
<dbReference type="AlphaFoldDB" id="A0A0R1SIY4"/>
<dbReference type="GO" id="GO:0003677">
    <property type="term" value="F:DNA binding"/>
    <property type="evidence" value="ECO:0007669"/>
    <property type="project" value="UniProtKB-KW"/>
</dbReference>
<evidence type="ECO:0000313" key="7">
    <source>
        <dbReference type="Proteomes" id="UP000052013"/>
    </source>
</evidence>
<dbReference type="SUPFAM" id="SSF100950">
    <property type="entry name" value="NagB/RpiA/CoA transferase-like"/>
    <property type="match status" value="1"/>
</dbReference>
<comment type="caution">
    <text evidence="6">The sequence shown here is derived from an EMBL/GenBank/DDBJ whole genome shotgun (WGS) entry which is preliminary data.</text>
</comment>
<dbReference type="STRING" id="1423739.FC85_GL001305"/>
<organism evidence="6 7">
    <name type="scientific">Lentilactobacillus diolivorans DSM 14421</name>
    <dbReference type="NCBI Taxonomy" id="1423739"/>
    <lineage>
        <taxon>Bacteria</taxon>
        <taxon>Bacillati</taxon>
        <taxon>Bacillota</taxon>
        <taxon>Bacilli</taxon>
        <taxon>Lactobacillales</taxon>
        <taxon>Lactobacillaceae</taxon>
        <taxon>Lentilactobacillus</taxon>
    </lineage>
</organism>
<dbReference type="PANTHER" id="PTHR34294:SF1">
    <property type="entry name" value="TRANSCRIPTIONAL REGULATOR LSRR"/>
    <property type="match status" value="1"/>
</dbReference>
<keyword evidence="4" id="KW-0804">Transcription</keyword>
<proteinExistence type="inferred from homology"/>
<sequence>MAIAREEGLVTITVNDHFRDAQTLANQLMNLYSNVRFTVVSTSQDDQGAKLKRVAKSAADYLNHLIKSGDIIGLGRGKSILQVAQQLAPKIVRDVEVLLLNGIFTDPVYQTSSLETASLFSKAYQATLRLLPLPIIFDSLKSKETVEQESHVRYVEKLGRVSNIAIFTLDTIQKNQFLYNKNYFSNDEQKSLSDGAVGEVLSHFIDIDGQPTVPKIDQRIVSIPLESLRYKEHSIVVVYQKAQVSILSTILRSGYVNEVFIDQQSAQLLLGLNT</sequence>
<dbReference type="Proteomes" id="UP000052013">
    <property type="component" value="Unassembled WGS sequence"/>
</dbReference>
<evidence type="ECO:0000259" key="5">
    <source>
        <dbReference type="Pfam" id="PF04198"/>
    </source>
</evidence>